<dbReference type="InterPro" id="IPR019861">
    <property type="entry name" value="PorP/SprF_Bacteroidetes"/>
</dbReference>
<dbReference type="NCBIfam" id="TIGR03519">
    <property type="entry name" value="T9SS_PorP_fam"/>
    <property type="match status" value="1"/>
</dbReference>
<evidence type="ECO:0000313" key="2">
    <source>
        <dbReference type="Proteomes" id="UP000004095"/>
    </source>
</evidence>
<evidence type="ECO:0000313" key="1">
    <source>
        <dbReference type="EMBL" id="EAY27500.1"/>
    </source>
</evidence>
<keyword evidence="2" id="KW-1185">Reference proteome</keyword>
<proteinExistence type="predicted"/>
<protein>
    <recommendedName>
        <fullName evidence="3">Bacteroidetes-specific membrane protein</fullName>
    </recommendedName>
</protein>
<dbReference type="EMBL" id="AAWS01000023">
    <property type="protein sequence ID" value="EAY27500.1"/>
    <property type="molecule type" value="Genomic_DNA"/>
</dbReference>
<comment type="caution">
    <text evidence="1">The sequence shown here is derived from an EMBL/GenBank/DDBJ whole genome shotgun (WGS) entry which is preliminary data.</text>
</comment>
<reference evidence="1 2" key="1">
    <citation type="submission" date="2007-01" db="EMBL/GenBank/DDBJ databases">
        <authorList>
            <person name="Haygood M."/>
            <person name="Podell S."/>
            <person name="Anderson C."/>
            <person name="Hopkinson B."/>
            <person name="Roe K."/>
            <person name="Barbeau K."/>
            <person name="Gaasterland T."/>
            <person name="Ferriera S."/>
            <person name="Johnson J."/>
            <person name="Kravitz S."/>
            <person name="Beeson K."/>
            <person name="Sutton G."/>
            <person name="Rogers Y.-H."/>
            <person name="Friedman R."/>
            <person name="Frazier M."/>
            <person name="Venter J.C."/>
        </authorList>
    </citation>
    <scope>NUCLEOTIDE SEQUENCE [LARGE SCALE GENOMIC DNA]</scope>
    <source>
        <strain evidence="1 2">ATCC 23134</strain>
    </source>
</reference>
<name>A1ZQ91_MICM2</name>
<sequence>MIAQAQTDPQFSQFYNVPLYHNPASVGTAGTRFAMTSRAQWAEVSSGMNTTLVSLDHSFGKSGSNVGGFILRDQQGKVGVVAYHVAMQYGYAIKLSKTWRLRTAMEAGVINKRLENNLKFVDQFDNSGLINPNNSEKLISESIFYPSVGAGLLLHNEVFWAGVSVNHLNRPEQSFFAQDQLNTRVATRATIYAGARIPLFHDINSSLSPTFLYKEQGSFKQMDLGVYAHFPISYAFRYKHKAASNVQGIAGVVYRGWVFEKYAHDLPNNDAIVLMAGLGFNNWGISYSFDAGINGKDMRLNNAHEISVIYTWKKARKRKKTFFPCPSF</sequence>
<evidence type="ECO:0008006" key="3">
    <source>
        <dbReference type="Google" id="ProtNLM"/>
    </source>
</evidence>
<dbReference type="Proteomes" id="UP000004095">
    <property type="component" value="Unassembled WGS sequence"/>
</dbReference>
<organism evidence="1 2">
    <name type="scientific">Microscilla marina ATCC 23134</name>
    <dbReference type="NCBI Taxonomy" id="313606"/>
    <lineage>
        <taxon>Bacteria</taxon>
        <taxon>Pseudomonadati</taxon>
        <taxon>Bacteroidota</taxon>
        <taxon>Cytophagia</taxon>
        <taxon>Cytophagales</taxon>
        <taxon>Microscillaceae</taxon>
        <taxon>Microscilla</taxon>
    </lineage>
</organism>
<accession>A1ZQ91</accession>
<dbReference type="eggNOG" id="COG4772">
    <property type="taxonomic scope" value="Bacteria"/>
</dbReference>
<dbReference type="AlphaFoldDB" id="A1ZQ91"/>
<gene>
    <name evidence="1" type="ORF">M23134_06901</name>
</gene>
<dbReference type="Pfam" id="PF11751">
    <property type="entry name" value="PorP_SprF"/>
    <property type="match status" value="1"/>
</dbReference>